<feature type="domain" description="NYN" evidence="1">
    <location>
        <begin position="7"/>
        <end position="108"/>
    </location>
</feature>
<sequence length="136" mass="15236">MPPHDPVGVFWDYEHCAPPSNTLCYDTVHRIRDVALKYGTVKTFKTYLRLSDVTSTTGHDLLSCSVNTTNCETKDAVDKMMLVDMMQFGWENPAPATVVVVFSASVYTSPTFPSISFDRHILHFWSATDAELNNGL</sequence>
<comment type="caution">
    <text evidence="2">The sequence shown here is derived from an EMBL/GenBank/DDBJ whole genome shotgun (WGS) entry which is preliminary data.</text>
</comment>
<evidence type="ECO:0000259" key="1">
    <source>
        <dbReference type="Pfam" id="PF01936"/>
    </source>
</evidence>
<dbReference type="OrthoDB" id="549353at2759"/>
<dbReference type="GO" id="GO:1905762">
    <property type="term" value="F:CCR4-NOT complex binding"/>
    <property type="evidence" value="ECO:0007669"/>
    <property type="project" value="TreeGrafter"/>
</dbReference>
<dbReference type="CDD" id="cd10910">
    <property type="entry name" value="PIN_limkain_b1_N_like"/>
    <property type="match status" value="1"/>
</dbReference>
<keyword evidence="3" id="KW-1185">Reference proteome</keyword>
<dbReference type="GO" id="GO:0004540">
    <property type="term" value="F:RNA nuclease activity"/>
    <property type="evidence" value="ECO:0007669"/>
    <property type="project" value="InterPro"/>
</dbReference>
<dbReference type="InterPro" id="IPR024768">
    <property type="entry name" value="Marf1"/>
</dbReference>
<dbReference type="PANTHER" id="PTHR14379:SF3">
    <property type="entry name" value="MEIOSIS REGULATOR AND MRNA STABILITY FACTOR 1"/>
    <property type="match status" value="1"/>
</dbReference>
<dbReference type="Proteomes" id="UP000308730">
    <property type="component" value="Unassembled WGS sequence"/>
</dbReference>
<organism evidence="2 3">
    <name type="scientific">Antrodiella citrinella</name>
    <dbReference type="NCBI Taxonomy" id="2447956"/>
    <lineage>
        <taxon>Eukaryota</taxon>
        <taxon>Fungi</taxon>
        <taxon>Dikarya</taxon>
        <taxon>Basidiomycota</taxon>
        <taxon>Agaricomycotina</taxon>
        <taxon>Agaricomycetes</taxon>
        <taxon>Polyporales</taxon>
        <taxon>Steccherinaceae</taxon>
        <taxon>Antrodiella</taxon>
    </lineage>
</organism>
<dbReference type="InterPro" id="IPR021139">
    <property type="entry name" value="NYN"/>
</dbReference>
<dbReference type="EMBL" id="SGPM01000002">
    <property type="protein sequence ID" value="THH33907.1"/>
    <property type="molecule type" value="Genomic_DNA"/>
</dbReference>
<evidence type="ECO:0000313" key="2">
    <source>
        <dbReference type="EMBL" id="THH33907.1"/>
    </source>
</evidence>
<accession>A0A4S4N6Q1</accession>
<gene>
    <name evidence="2" type="ORF">EUX98_g304</name>
</gene>
<dbReference type="GO" id="GO:0005777">
    <property type="term" value="C:peroxisome"/>
    <property type="evidence" value="ECO:0007669"/>
    <property type="project" value="InterPro"/>
</dbReference>
<evidence type="ECO:0000313" key="3">
    <source>
        <dbReference type="Proteomes" id="UP000308730"/>
    </source>
</evidence>
<proteinExistence type="predicted"/>
<name>A0A4S4N6Q1_9APHY</name>
<dbReference type="GO" id="GO:0010468">
    <property type="term" value="P:regulation of gene expression"/>
    <property type="evidence" value="ECO:0007669"/>
    <property type="project" value="InterPro"/>
</dbReference>
<protein>
    <recommendedName>
        <fullName evidence="1">NYN domain-containing protein</fullName>
    </recommendedName>
</protein>
<dbReference type="AlphaFoldDB" id="A0A4S4N6Q1"/>
<dbReference type="PANTHER" id="PTHR14379">
    <property type="entry name" value="LIMKAIN B LKAP"/>
    <property type="match status" value="1"/>
</dbReference>
<reference evidence="2 3" key="1">
    <citation type="submission" date="2019-02" db="EMBL/GenBank/DDBJ databases">
        <title>Genome sequencing of the rare red list fungi Antrodiella citrinella (Flaviporus citrinellus).</title>
        <authorList>
            <person name="Buettner E."/>
            <person name="Kellner H."/>
        </authorList>
    </citation>
    <scope>NUCLEOTIDE SEQUENCE [LARGE SCALE GENOMIC DNA]</scope>
    <source>
        <strain evidence="2 3">DSM 108506</strain>
    </source>
</reference>
<dbReference type="Pfam" id="PF01936">
    <property type="entry name" value="NYN"/>
    <property type="match status" value="1"/>
</dbReference>